<dbReference type="RefSeq" id="WP_049684597.1">
    <property type="nucleotide sequence ID" value="NZ_CP009170.1"/>
</dbReference>
<evidence type="ECO:0000313" key="4">
    <source>
        <dbReference type="EMBL" id="AIS51676.1"/>
    </source>
</evidence>
<sequence length="229" mass="26145">MIFLDLLFPPKTTCIICKTAIKTGYLCDKCKSTLKFIEGNRCNICGKPIDYEGTCLDCLEHGHEFKQNISPFEYDGVLKDLIGRFKYFKERELAPFFADYMANAVKKMDWPIDVIVPVPLHKIRLDERGYNQSELLARELSYRLNIFMSKALRRVRNTTTQTALHKEERIENVKGAFKVTYKDTIVGKNVLLVDDVLTTGATLNECAKVLKENGVKDVYVVTIATGKNM</sequence>
<gene>
    <name evidence="4" type="primary">comF</name>
    <name evidence="4" type="ORF">TKV_c04770</name>
</gene>
<dbReference type="Pfam" id="PF18912">
    <property type="entry name" value="DZR_2"/>
    <property type="match status" value="1"/>
</dbReference>
<dbReference type="eggNOG" id="COG1040">
    <property type="taxonomic scope" value="Bacteria"/>
</dbReference>
<comment type="similarity">
    <text evidence="1">Belongs to the ComF/GntX family.</text>
</comment>
<dbReference type="EMBL" id="CP009170">
    <property type="protein sequence ID" value="AIS51676.1"/>
    <property type="molecule type" value="Genomic_DNA"/>
</dbReference>
<dbReference type="AlphaFoldDB" id="A0A097APD6"/>
<evidence type="ECO:0000256" key="1">
    <source>
        <dbReference type="ARBA" id="ARBA00008007"/>
    </source>
</evidence>
<dbReference type="OrthoDB" id="9779910at2"/>
<organism evidence="4 5">
    <name type="scientific">Thermoanaerobacter kivui</name>
    <name type="common">Acetogenium kivui</name>
    <dbReference type="NCBI Taxonomy" id="2325"/>
    <lineage>
        <taxon>Bacteria</taxon>
        <taxon>Bacillati</taxon>
        <taxon>Bacillota</taxon>
        <taxon>Clostridia</taxon>
        <taxon>Thermoanaerobacterales</taxon>
        <taxon>Thermoanaerobacteraceae</taxon>
        <taxon>Thermoanaerobacter</taxon>
    </lineage>
</organism>
<dbReference type="STRING" id="2325.TKV_c04770"/>
<keyword evidence="5" id="KW-1185">Reference proteome</keyword>
<dbReference type="Pfam" id="PF00156">
    <property type="entry name" value="Pribosyltran"/>
    <property type="match status" value="1"/>
</dbReference>
<dbReference type="Gene3D" id="3.40.50.2020">
    <property type="match status" value="1"/>
</dbReference>
<evidence type="ECO:0000259" key="2">
    <source>
        <dbReference type="Pfam" id="PF00156"/>
    </source>
</evidence>
<dbReference type="HOGENOM" id="CLU_054549_1_1_9"/>
<dbReference type="InterPro" id="IPR000836">
    <property type="entry name" value="PRTase_dom"/>
</dbReference>
<dbReference type="SUPFAM" id="SSF53271">
    <property type="entry name" value="PRTase-like"/>
    <property type="match status" value="1"/>
</dbReference>
<name>A0A097APD6_THEKI</name>
<dbReference type="InterPro" id="IPR044005">
    <property type="entry name" value="DZR_2"/>
</dbReference>
<dbReference type="Proteomes" id="UP000029669">
    <property type="component" value="Chromosome"/>
</dbReference>
<accession>A0A097APD6</accession>
<dbReference type="PANTHER" id="PTHR47505:SF1">
    <property type="entry name" value="DNA UTILIZATION PROTEIN YHGH"/>
    <property type="match status" value="1"/>
</dbReference>
<dbReference type="PANTHER" id="PTHR47505">
    <property type="entry name" value="DNA UTILIZATION PROTEIN YHGH"/>
    <property type="match status" value="1"/>
</dbReference>
<dbReference type="CDD" id="cd06223">
    <property type="entry name" value="PRTases_typeI"/>
    <property type="match status" value="1"/>
</dbReference>
<feature type="domain" description="Double zinc ribbon" evidence="3">
    <location>
        <begin position="3"/>
        <end position="59"/>
    </location>
</feature>
<dbReference type="InterPro" id="IPR029057">
    <property type="entry name" value="PRTase-like"/>
</dbReference>
<proteinExistence type="inferred from homology"/>
<dbReference type="KEGG" id="tki:TKV_c04770"/>
<evidence type="ECO:0000313" key="5">
    <source>
        <dbReference type="Proteomes" id="UP000029669"/>
    </source>
</evidence>
<feature type="domain" description="Phosphoribosyltransferase" evidence="2">
    <location>
        <begin position="132"/>
        <end position="225"/>
    </location>
</feature>
<protein>
    <submittedName>
        <fullName evidence="4">Competence protein F</fullName>
    </submittedName>
</protein>
<reference evidence="5" key="1">
    <citation type="journal article" date="2015" name="Genome Announc.">
        <title>Whole-Genome Sequences of 80 Environmental and Clinical Isolates of Burkholderia pseudomallei.</title>
        <authorList>
            <person name="Johnson S.L."/>
            <person name="Baker A.L."/>
            <person name="Chain P.S."/>
            <person name="Currie B.J."/>
            <person name="Daligault H.E."/>
            <person name="Davenport K.W."/>
            <person name="Davis C.B."/>
            <person name="Inglis T.J."/>
            <person name="Kaestli M."/>
            <person name="Koren S."/>
            <person name="Mayo M."/>
            <person name="Merritt A.J."/>
            <person name="Price E.P."/>
            <person name="Sarovich D.S."/>
            <person name="Warner J."/>
            <person name="Rosovitz M.J."/>
        </authorList>
    </citation>
    <scope>NUCLEOTIDE SEQUENCE [LARGE SCALE GENOMIC DNA]</scope>
    <source>
        <strain evidence="5">DSM 2030</strain>
    </source>
</reference>
<dbReference type="InterPro" id="IPR051910">
    <property type="entry name" value="ComF/GntX_DNA_util-trans"/>
</dbReference>
<evidence type="ECO:0000259" key="3">
    <source>
        <dbReference type="Pfam" id="PF18912"/>
    </source>
</evidence>